<accession>A0A4Y2FW39</accession>
<name>A0A4Y2FW39_ARAVE</name>
<evidence type="ECO:0000313" key="2">
    <source>
        <dbReference type="Proteomes" id="UP000499080"/>
    </source>
</evidence>
<gene>
    <name evidence="1" type="ORF">AVEN_217736_1</name>
</gene>
<proteinExistence type="predicted"/>
<reference evidence="1 2" key="1">
    <citation type="journal article" date="2019" name="Sci. Rep.">
        <title>Orb-weaving spider Araneus ventricosus genome elucidates the spidroin gene catalogue.</title>
        <authorList>
            <person name="Kono N."/>
            <person name="Nakamura H."/>
            <person name="Ohtoshi R."/>
            <person name="Moran D.A.P."/>
            <person name="Shinohara A."/>
            <person name="Yoshida Y."/>
            <person name="Fujiwara M."/>
            <person name="Mori M."/>
            <person name="Tomita M."/>
            <person name="Arakawa K."/>
        </authorList>
    </citation>
    <scope>NUCLEOTIDE SEQUENCE [LARGE SCALE GENOMIC DNA]</scope>
</reference>
<protein>
    <submittedName>
        <fullName evidence="1">Uncharacterized protein</fullName>
    </submittedName>
</protein>
<dbReference type="AlphaFoldDB" id="A0A4Y2FW39"/>
<evidence type="ECO:0000313" key="1">
    <source>
        <dbReference type="EMBL" id="GBM44608.1"/>
    </source>
</evidence>
<sequence>METHDRDDLYGREAAGISVQPAVLTTEIVLTSARRLPKVPGVLLRRSYFFSEDGDTPVRTSLRTAPDRCTLQQHRDRVMRGRVRSKLIKKTQSSRRGSLSAYLVDVIEIEV</sequence>
<comment type="caution">
    <text evidence="1">The sequence shown here is derived from an EMBL/GenBank/DDBJ whole genome shotgun (WGS) entry which is preliminary data.</text>
</comment>
<dbReference type="EMBL" id="BGPR01175261">
    <property type="protein sequence ID" value="GBM44608.1"/>
    <property type="molecule type" value="Genomic_DNA"/>
</dbReference>
<keyword evidence="2" id="KW-1185">Reference proteome</keyword>
<organism evidence="1 2">
    <name type="scientific">Araneus ventricosus</name>
    <name type="common">Orbweaver spider</name>
    <name type="synonym">Epeira ventricosa</name>
    <dbReference type="NCBI Taxonomy" id="182803"/>
    <lineage>
        <taxon>Eukaryota</taxon>
        <taxon>Metazoa</taxon>
        <taxon>Ecdysozoa</taxon>
        <taxon>Arthropoda</taxon>
        <taxon>Chelicerata</taxon>
        <taxon>Arachnida</taxon>
        <taxon>Araneae</taxon>
        <taxon>Araneomorphae</taxon>
        <taxon>Entelegynae</taxon>
        <taxon>Araneoidea</taxon>
        <taxon>Araneidae</taxon>
        <taxon>Araneus</taxon>
    </lineage>
</organism>
<dbReference type="Proteomes" id="UP000499080">
    <property type="component" value="Unassembled WGS sequence"/>
</dbReference>